<keyword evidence="2" id="KW-0067">ATP-binding</keyword>
<protein>
    <submittedName>
        <fullName evidence="2">ATP-binding protein</fullName>
    </submittedName>
</protein>
<dbReference type="SUPFAM" id="SSF52540">
    <property type="entry name" value="P-loop containing nucleoside triphosphate hydrolases"/>
    <property type="match status" value="1"/>
</dbReference>
<dbReference type="GO" id="GO:0005524">
    <property type="term" value="F:ATP binding"/>
    <property type="evidence" value="ECO:0007669"/>
    <property type="project" value="UniProtKB-KW"/>
</dbReference>
<comment type="caution">
    <text evidence="2">The sequence shown here is derived from an EMBL/GenBank/DDBJ whole genome shotgun (WGS) entry which is preliminary data.</text>
</comment>
<dbReference type="InterPro" id="IPR038727">
    <property type="entry name" value="NadR/Ttd14_AAA_dom"/>
</dbReference>
<accession>A0ABP5FY82</accession>
<proteinExistence type="predicted"/>
<dbReference type="EMBL" id="BAAAPW010000002">
    <property type="protein sequence ID" value="GAA2036576.1"/>
    <property type="molecule type" value="Genomic_DNA"/>
</dbReference>
<gene>
    <name evidence="2" type="ORF">GCM10009819_21490</name>
</gene>
<evidence type="ECO:0000313" key="2">
    <source>
        <dbReference type="EMBL" id="GAA2036576.1"/>
    </source>
</evidence>
<evidence type="ECO:0000313" key="3">
    <source>
        <dbReference type="Proteomes" id="UP001501196"/>
    </source>
</evidence>
<dbReference type="Gene3D" id="3.40.50.300">
    <property type="entry name" value="P-loop containing nucleotide triphosphate hydrolases"/>
    <property type="match status" value="1"/>
</dbReference>
<keyword evidence="3" id="KW-1185">Reference proteome</keyword>
<sequence>MTHWYVITGGPSSGKTTTVDLLRQRGYRTTIEDARHYIDLQRLGGRSVEEIRSRQGEFQRNVLALQLEQEAALEPDEVVFLDRAVPDSLAYYRFLGLEPDPALIEALAHVRYRKAFVMDLLPLHPDYARTEDAGAQHRIHELLLEVYRSLPIPVVLVPVLPPEERVAFILDRL</sequence>
<dbReference type="Proteomes" id="UP001501196">
    <property type="component" value="Unassembled WGS sequence"/>
</dbReference>
<organism evidence="2 3">
    <name type="scientific">Agromyces tropicus</name>
    <dbReference type="NCBI Taxonomy" id="555371"/>
    <lineage>
        <taxon>Bacteria</taxon>
        <taxon>Bacillati</taxon>
        <taxon>Actinomycetota</taxon>
        <taxon>Actinomycetes</taxon>
        <taxon>Micrococcales</taxon>
        <taxon>Microbacteriaceae</taxon>
        <taxon>Agromyces</taxon>
    </lineage>
</organism>
<name>A0ABP5FY82_9MICO</name>
<dbReference type="Pfam" id="PF13521">
    <property type="entry name" value="AAA_28"/>
    <property type="match status" value="1"/>
</dbReference>
<dbReference type="RefSeq" id="WP_344373099.1">
    <property type="nucleotide sequence ID" value="NZ_BAAAPW010000002.1"/>
</dbReference>
<keyword evidence="2" id="KW-0547">Nucleotide-binding</keyword>
<evidence type="ECO:0000259" key="1">
    <source>
        <dbReference type="Pfam" id="PF13521"/>
    </source>
</evidence>
<dbReference type="InterPro" id="IPR027417">
    <property type="entry name" value="P-loop_NTPase"/>
</dbReference>
<feature type="domain" description="NadR/Ttd14 AAA" evidence="1">
    <location>
        <begin position="5"/>
        <end position="165"/>
    </location>
</feature>
<reference evidence="3" key="1">
    <citation type="journal article" date="2019" name="Int. J. Syst. Evol. Microbiol.">
        <title>The Global Catalogue of Microorganisms (GCM) 10K type strain sequencing project: providing services to taxonomists for standard genome sequencing and annotation.</title>
        <authorList>
            <consortium name="The Broad Institute Genomics Platform"/>
            <consortium name="The Broad Institute Genome Sequencing Center for Infectious Disease"/>
            <person name="Wu L."/>
            <person name="Ma J."/>
        </authorList>
    </citation>
    <scope>NUCLEOTIDE SEQUENCE [LARGE SCALE GENOMIC DNA]</scope>
    <source>
        <strain evidence="3">JCM 15672</strain>
    </source>
</reference>